<keyword evidence="7 13" id="KW-0653">Protein transport</keyword>
<dbReference type="GO" id="GO:0015031">
    <property type="term" value="P:protein transport"/>
    <property type="evidence" value="ECO:0007669"/>
    <property type="project" value="UniProtKB-KW"/>
</dbReference>
<dbReference type="CDD" id="cd16326">
    <property type="entry name" value="LolB"/>
    <property type="match status" value="1"/>
</dbReference>
<dbReference type="Pfam" id="PF03550">
    <property type="entry name" value="LolB"/>
    <property type="match status" value="1"/>
</dbReference>
<evidence type="ECO:0000256" key="10">
    <source>
        <dbReference type="ARBA" id="ARBA00023186"/>
    </source>
</evidence>
<proteinExistence type="inferred from homology"/>
<dbReference type="GO" id="GO:0009279">
    <property type="term" value="C:cell outer membrane"/>
    <property type="evidence" value="ECO:0007669"/>
    <property type="project" value="UniProtKB-SubCell"/>
</dbReference>
<evidence type="ECO:0000256" key="12">
    <source>
        <dbReference type="ARBA" id="ARBA00023288"/>
    </source>
</evidence>
<evidence type="ECO:0000313" key="16">
    <source>
        <dbReference type="Proteomes" id="UP000292627"/>
    </source>
</evidence>
<accession>A0A4V6MKR5</accession>
<evidence type="ECO:0000256" key="1">
    <source>
        <dbReference type="ARBA" id="ARBA00004459"/>
    </source>
</evidence>
<dbReference type="NCBIfam" id="TIGR00548">
    <property type="entry name" value="lolB"/>
    <property type="match status" value="1"/>
</dbReference>
<evidence type="ECO:0000256" key="13">
    <source>
        <dbReference type="HAMAP-Rule" id="MF_00233"/>
    </source>
</evidence>
<dbReference type="RefSeq" id="WP_130549982.1">
    <property type="nucleotide sequence ID" value="NZ_SHMC01000001.1"/>
</dbReference>
<keyword evidence="9 13" id="KW-0564">Palmitate</keyword>
<comment type="function">
    <text evidence="13">Plays a critical role in the incorporation of lipoproteins in the outer membrane after they are released by the LolA protein.</text>
</comment>
<dbReference type="PROSITE" id="PS51257">
    <property type="entry name" value="PROKAR_LIPOPROTEIN"/>
    <property type="match status" value="1"/>
</dbReference>
<keyword evidence="10 13" id="KW-0143">Chaperone</keyword>
<keyword evidence="12 13" id="KW-0449">Lipoprotein</keyword>
<evidence type="ECO:0000256" key="5">
    <source>
        <dbReference type="ARBA" id="ARBA00022448"/>
    </source>
</evidence>
<dbReference type="AlphaFoldDB" id="A0A4V6MKR5"/>
<evidence type="ECO:0000256" key="4">
    <source>
        <dbReference type="ARBA" id="ARBA00016202"/>
    </source>
</evidence>
<comment type="caution">
    <text evidence="15">The sequence shown here is derived from an EMBL/GenBank/DDBJ whole genome shotgun (WGS) entry which is preliminary data.</text>
</comment>
<keyword evidence="5 13" id="KW-0813">Transport</keyword>
<feature type="chain" id="PRO_5020828878" description="Outer-membrane lipoprotein LolB" evidence="14">
    <location>
        <begin position="22"/>
        <end position="216"/>
    </location>
</feature>
<dbReference type="InterPro" id="IPR029046">
    <property type="entry name" value="LolA/LolB/LppX"/>
</dbReference>
<name>A0A4V6MKR5_9GAMM</name>
<reference evidence="15 16" key="1">
    <citation type="submission" date="2019-02" db="EMBL/GenBank/DDBJ databases">
        <title>WGS of Pseudoxanthomonas species novum from clinical isolates.</title>
        <authorList>
            <person name="Bernier A.-M."/>
            <person name="Bernard K."/>
            <person name="Vachon A."/>
        </authorList>
    </citation>
    <scope>NUCLEOTIDE SEQUENCE [LARGE SCALE GENOMIC DNA]</scope>
    <source>
        <strain evidence="15 16">NML171200</strain>
    </source>
</reference>
<evidence type="ECO:0000256" key="8">
    <source>
        <dbReference type="ARBA" id="ARBA00023136"/>
    </source>
</evidence>
<sequence length="216" mass="22624">MSFRILSIAALCGALLLAGCAAGPGARGPAPAPVDAGIAAEAQAAREAWLATHRDWSMTGRVAIRRADKGGSGRIDWTQRGDAFDVSLAAPVTRQTWRLVGSAGQVRLEGVDGGPRQGADADQLLLETTGWEIPVQALAYWIRGQAAPTLAPAQLAYGTDGQLSQLRQGGWTIDFTAWQPPAADGTPALPARIEAQRGDARVRLIVDTWQAAGPTP</sequence>
<evidence type="ECO:0000313" key="15">
    <source>
        <dbReference type="EMBL" id="TAA28445.1"/>
    </source>
</evidence>
<evidence type="ECO:0000256" key="11">
    <source>
        <dbReference type="ARBA" id="ARBA00023237"/>
    </source>
</evidence>
<dbReference type="GO" id="GO:0044874">
    <property type="term" value="P:lipoprotein localization to outer membrane"/>
    <property type="evidence" value="ECO:0007669"/>
    <property type="project" value="UniProtKB-UniRule"/>
</dbReference>
<feature type="signal peptide" evidence="14">
    <location>
        <begin position="1"/>
        <end position="21"/>
    </location>
</feature>
<comment type="subcellular location">
    <subcellularLocation>
        <location evidence="1 13">Cell outer membrane</location>
        <topology evidence="1 13">Lipid-anchor</topology>
    </subcellularLocation>
</comment>
<comment type="subunit">
    <text evidence="3 13">Monomer.</text>
</comment>
<evidence type="ECO:0000256" key="2">
    <source>
        <dbReference type="ARBA" id="ARBA00009696"/>
    </source>
</evidence>
<keyword evidence="8 13" id="KW-0472">Membrane</keyword>
<evidence type="ECO:0000256" key="9">
    <source>
        <dbReference type="ARBA" id="ARBA00023139"/>
    </source>
</evidence>
<comment type="similarity">
    <text evidence="2 13">Belongs to the LolB family.</text>
</comment>
<dbReference type="OrthoDB" id="9797618at2"/>
<keyword evidence="6 13" id="KW-0732">Signal</keyword>
<dbReference type="InterPro" id="IPR004565">
    <property type="entry name" value="OM_lipoprot_LolB"/>
</dbReference>
<dbReference type="HAMAP" id="MF_00233">
    <property type="entry name" value="LolB"/>
    <property type="match status" value="1"/>
</dbReference>
<dbReference type="SUPFAM" id="SSF89392">
    <property type="entry name" value="Prokaryotic lipoproteins and lipoprotein localization factors"/>
    <property type="match status" value="1"/>
</dbReference>
<evidence type="ECO:0000256" key="7">
    <source>
        <dbReference type="ARBA" id="ARBA00022927"/>
    </source>
</evidence>
<evidence type="ECO:0000256" key="3">
    <source>
        <dbReference type="ARBA" id="ARBA00011245"/>
    </source>
</evidence>
<organism evidence="15 16">
    <name type="scientific">Pseudoxanthomonas winnipegensis</name>
    <dbReference type="NCBI Taxonomy" id="2480810"/>
    <lineage>
        <taxon>Bacteria</taxon>
        <taxon>Pseudomonadati</taxon>
        <taxon>Pseudomonadota</taxon>
        <taxon>Gammaproteobacteria</taxon>
        <taxon>Lysobacterales</taxon>
        <taxon>Lysobacteraceae</taxon>
        <taxon>Pseudoxanthomonas</taxon>
    </lineage>
</organism>
<keyword evidence="11 13" id="KW-0998">Cell outer membrane</keyword>
<gene>
    <name evidence="13 15" type="primary">lolB</name>
    <name evidence="15" type="ORF">EA660_02330</name>
</gene>
<dbReference type="EMBL" id="SHMC01000001">
    <property type="protein sequence ID" value="TAA28445.1"/>
    <property type="molecule type" value="Genomic_DNA"/>
</dbReference>
<dbReference type="Proteomes" id="UP000292627">
    <property type="component" value="Unassembled WGS sequence"/>
</dbReference>
<protein>
    <recommendedName>
        <fullName evidence="4 13">Outer-membrane lipoprotein LolB</fullName>
    </recommendedName>
</protein>
<evidence type="ECO:0000256" key="6">
    <source>
        <dbReference type="ARBA" id="ARBA00022729"/>
    </source>
</evidence>
<evidence type="ECO:0000256" key="14">
    <source>
        <dbReference type="SAM" id="SignalP"/>
    </source>
</evidence>
<dbReference type="Gene3D" id="2.50.20.10">
    <property type="entry name" value="Lipoprotein localisation LolA/LolB/LppX"/>
    <property type="match status" value="1"/>
</dbReference>